<dbReference type="AlphaFoldDB" id="A0A0C2SRE3"/>
<evidence type="ECO:0000313" key="4">
    <source>
        <dbReference type="EMBL" id="KIL56539.1"/>
    </source>
</evidence>
<keyword evidence="5" id="KW-1185">Reference proteome</keyword>
<dbReference type="STRING" id="946122.A0A0C2SRE3"/>
<reference evidence="4 5" key="1">
    <citation type="submission" date="2014-04" db="EMBL/GenBank/DDBJ databases">
        <title>Evolutionary Origins and Diversification of the Mycorrhizal Mutualists.</title>
        <authorList>
            <consortium name="DOE Joint Genome Institute"/>
            <consortium name="Mycorrhizal Genomics Consortium"/>
            <person name="Kohler A."/>
            <person name="Kuo A."/>
            <person name="Nagy L.G."/>
            <person name="Floudas D."/>
            <person name="Copeland A."/>
            <person name="Barry K.W."/>
            <person name="Cichocki N."/>
            <person name="Veneault-Fourrey C."/>
            <person name="LaButti K."/>
            <person name="Lindquist E.A."/>
            <person name="Lipzen A."/>
            <person name="Lundell T."/>
            <person name="Morin E."/>
            <person name="Murat C."/>
            <person name="Riley R."/>
            <person name="Ohm R."/>
            <person name="Sun H."/>
            <person name="Tunlid A."/>
            <person name="Henrissat B."/>
            <person name="Grigoriev I.V."/>
            <person name="Hibbett D.S."/>
            <person name="Martin F."/>
        </authorList>
    </citation>
    <scope>NUCLEOTIDE SEQUENCE [LARGE SCALE GENOMIC DNA]</scope>
    <source>
        <strain evidence="4 5">Koide BX008</strain>
    </source>
</reference>
<evidence type="ECO:0000313" key="5">
    <source>
        <dbReference type="Proteomes" id="UP000054549"/>
    </source>
</evidence>
<evidence type="ECO:0000256" key="1">
    <source>
        <dbReference type="ARBA" id="ARBA00022737"/>
    </source>
</evidence>
<dbReference type="Proteomes" id="UP000054549">
    <property type="component" value="Unassembled WGS sequence"/>
</dbReference>
<dbReference type="CDD" id="cd02019">
    <property type="entry name" value="NK"/>
    <property type="match status" value="1"/>
</dbReference>
<keyword evidence="1" id="KW-0677">Repeat</keyword>
<dbReference type="InParanoid" id="A0A0C2SRE3"/>
<organism evidence="4 5">
    <name type="scientific">Amanita muscaria (strain Koide BX008)</name>
    <dbReference type="NCBI Taxonomy" id="946122"/>
    <lineage>
        <taxon>Eukaryota</taxon>
        <taxon>Fungi</taxon>
        <taxon>Dikarya</taxon>
        <taxon>Basidiomycota</taxon>
        <taxon>Agaricomycotina</taxon>
        <taxon>Agaricomycetes</taxon>
        <taxon>Agaricomycetidae</taxon>
        <taxon>Agaricales</taxon>
        <taxon>Pluteineae</taxon>
        <taxon>Amanitaceae</taxon>
        <taxon>Amanita</taxon>
    </lineage>
</organism>
<dbReference type="EMBL" id="KN818416">
    <property type="protein sequence ID" value="KIL56539.1"/>
    <property type="molecule type" value="Genomic_DNA"/>
</dbReference>
<dbReference type="InterPro" id="IPR007111">
    <property type="entry name" value="NACHT_NTPase"/>
</dbReference>
<dbReference type="Pfam" id="PF24883">
    <property type="entry name" value="NPHP3_N"/>
    <property type="match status" value="1"/>
</dbReference>
<gene>
    <name evidence="4" type="ORF">M378DRAFT_17003</name>
</gene>
<dbReference type="InterPro" id="IPR027417">
    <property type="entry name" value="P-loop_NTPase"/>
</dbReference>
<dbReference type="SUPFAM" id="SSF52540">
    <property type="entry name" value="P-loop containing nucleoside triphosphate hydrolases"/>
    <property type="match status" value="1"/>
</dbReference>
<sequence>MVPQSLPPEQSALYNYGFQRYHVQPPVARPLPQLVAEPNHITAGYPQHYVPPPPAFPQPQLAYYSHPQLLQQQQHRRLHRTPPPQDLRPEKRQRFDGPNLNRQAQQHAPVATQLQGAQVNMSGNPRFTIIRVNKGKLTTVNNYGGSHVGKFCFVCRPTRLESAAEQDPDRRFHPGTPETVLKRLRDWFDNPNPRDRITWLHGPAGAGKSTIAQTIANEYKGRGVAATFFFYRSDFSRNDGNRLFPTIAWQLAFSIPAIKDFIIHGLDKTPNLPTKRVETQFEQLVAHPFHAMNHIATQMLHSAPVVIIDGVDECCDKQLQRRILAVIGNEVKDRRVPLRFLIVSRPEALIEETLNKFKEFTVSIDLYLEDKFSEITSSRGLDPTWPGQGIIQEIVSKSSRNFIFASLVIRFISDEDRDPEYRSELGAVWDHVAIRIFR</sequence>
<proteinExistence type="predicted"/>
<dbReference type="PROSITE" id="PS50837">
    <property type="entry name" value="NACHT"/>
    <property type="match status" value="1"/>
</dbReference>
<dbReference type="Gene3D" id="3.40.50.300">
    <property type="entry name" value="P-loop containing nucleotide triphosphate hydrolases"/>
    <property type="match status" value="1"/>
</dbReference>
<evidence type="ECO:0000256" key="2">
    <source>
        <dbReference type="SAM" id="MobiDB-lite"/>
    </source>
</evidence>
<name>A0A0C2SRE3_AMAMK</name>
<dbReference type="OrthoDB" id="443402at2759"/>
<dbReference type="PANTHER" id="PTHR10039:SF14">
    <property type="entry name" value="NACHT DOMAIN-CONTAINING PROTEIN"/>
    <property type="match status" value="1"/>
</dbReference>
<dbReference type="InterPro" id="IPR003593">
    <property type="entry name" value="AAA+_ATPase"/>
</dbReference>
<evidence type="ECO:0000259" key="3">
    <source>
        <dbReference type="PROSITE" id="PS50837"/>
    </source>
</evidence>
<dbReference type="InterPro" id="IPR056884">
    <property type="entry name" value="NPHP3-like_N"/>
</dbReference>
<dbReference type="SMART" id="SM00382">
    <property type="entry name" value="AAA"/>
    <property type="match status" value="1"/>
</dbReference>
<dbReference type="PANTHER" id="PTHR10039">
    <property type="entry name" value="AMELOGENIN"/>
    <property type="match status" value="1"/>
</dbReference>
<dbReference type="HOGENOM" id="CLU_625515_0_0_1"/>
<feature type="region of interest" description="Disordered" evidence="2">
    <location>
        <begin position="69"/>
        <end position="97"/>
    </location>
</feature>
<accession>A0A0C2SRE3</accession>
<feature type="domain" description="NACHT" evidence="3">
    <location>
        <begin position="196"/>
        <end position="354"/>
    </location>
</feature>
<protein>
    <recommendedName>
        <fullName evidence="3">NACHT domain-containing protein</fullName>
    </recommendedName>
</protein>